<evidence type="ECO:0000259" key="3">
    <source>
        <dbReference type="Pfam" id="PF13505"/>
    </source>
</evidence>
<sequence length="192" mass="20112">MKKLLLAAFVLASAAFSAKAQQGSVLVYGSLGLQTQSANYVNLRNVDGESGKGTCFSIAPGVGYQFNKNWTAGLELGFSSNKSGDAKAENLFNVGPFVRYSQPISDIFSIYGQAGVGFESYKQDQSKASGVYVSVVPAISANIKNGFALNFGFGGLSFENTKVKDGDAGSSFGVNFGKSFNIGVSKNFGGKK</sequence>
<dbReference type="InterPro" id="IPR011250">
    <property type="entry name" value="OMP/PagP_B-barrel"/>
</dbReference>
<dbReference type="Proteomes" id="UP001226434">
    <property type="component" value="Unassembled WGS sequence"/>
</dbReference>
<feature type="domain" description="Outer membrane protein beta-barrel" evidence="3">
    <location>
        <begin position="9"/>
        <end position="176"/>
    </location>
</feature>
<evidence type="ECO:0000313" key="5">
    <source>
        <dbReference type="Proteomes" id="UP001226434"/>
    </source>
</evidence>
<feature type="signal peptide" evidence="2">
    <location>
        <begin position="1"/>
        <end position="20"/>
    </location>
</feature>
<keyword evidence="1 2" id="KW-0732">Signal</keyword>
<organism evidence="4 5">
    <name type="scientific">Pinibacter soli</name>
    <dbReference type="NCBI Taxonomy" id="3044211"/>
    <lineage>
        <taxon>Bacteria</taxon>
        <taxon>Pseudomonadati</taxon>
        <taxon>Bacteroidota</taxon>
        <taxon>Chitinophagia</taxon>
        <taxon>Chitinophagales</taxon>
        <taxon>Chitinophagaceae</taxon>
        <taxon>Pinibacter</taxon>
    </lineage>
</organism>
<dbReference type="Gene3D" id="2.40.160.20">
    <property type="match status" value="1"/>
</dbReference>
<accession>A0ABT6R785</accession>
<keyword evidence="5" id="KW-1185">Reference proteome</keyword>
<proteinExistence type="predicted"/>
<evidence type="ECO:0000256" key="1">
    <source>
        <dbReference type="ARBA" id="ARBA00022729"/>
    </source>
</evidence>
<dbReference type="InterPro" id="IPR027385">
    <property type="entry name" value="Beta-barrel_OMP"/>
</dbReference>
<evidence type="ECO:0000256" key="2">
    <source>
        <dbReference type="SAM" id="SignalP"/>
    </source>
</evidence>
<protein>
    <submittedName>
        <fullName evidence="4">Outer membrane beta-barrel protein</fullName>
    </submittedName>
</protein>
<dbReference type="RefSeq" id="WP_282332424.1">
    <property type="nucleotide sequence ID" value="NZ_JASBRG010000001.1"/>
</dbReference>
<dbReference type="EMBL" id="JASBRG010000001">
    <property type="protein sequence ID" value="MDI3318306.1"/>
    <property type="molecule type" value="Genomic_DNA"/>
</dbReference>
<gene>
    <name evidence="4" type="ORF">QJ048_00910</name>
</gene>
<reference evidence="4 5" key="1">
    <citation type="submission" date="2023-05" db="EMBL/GenBank/DDBJ databases">
        <title>Genome sequence of Pinibacter sp. MAH-24.</title>
        <authorList>
            <person name="Huq M.A."/>
        </authorList>
    </citation>
    <scope>NUCLEOTIDE SEQUENCE [LARGE SCALE GENOMIC DNA]</scope>
    <source>
        <strain evidence="4 5">MAH-24</strain>
    </source>
</reference>
<name>A0ABT6R785_9BACT</name>
<feature type="chain" id="PRO_5046115593" evidence="2">
    <location>
        <begin position="21"/>
        <end position="192"/>
    </location>
</feature>
<comment type="caution">
    <text evidence="4">The sequence shown here is derived from an EMBL/GenBank/DDBJ whole genome shotgun (WGS) entry which is preliminary data.</text>
</comment>
<dbReference type="Pfam" id="PF13505">
    <property type="entry name" value="OMP_b-brl"/>
    <property type="match status" value="1"/>
</dbReference>
<dbReference type="SUPFAM" id="SSF56925">
    <property type="entry name" value="OMPA-like"/>
    <property type="match status" value="1"/>
</dbReference>
<evidence type="ECO:0000313" key="4">
    <source>
        <dbReference type="EMBL" id="MDI3318306.1"/>
    </source>
</evidence>